<dbReference type="PANTHER" id="PTHR11986:SF79">
    <property type="entry name" value="ACETYLORNITHINE AMINOTRANSFERASE, MITOCHONDRIAL"/>
    <property type="match status" value="1"/>
</dbReference>
<keyword evidence="6" id="KW-0732">Signal</keyword>
<reference evidence="8" key="1">
    <citation type="submission" date="2022-10" db="EMBL/GenBank/DDBJ databases">
        <title>The complete genomes of actinobacterial strains from the NBC collection.</title>
        <authorList>
            <person name="Joergensen T.S."/>
            <person name="Alvarez Arevalo M."/>
            <person name="Sterndorff E.B."/>
            <person name="Faurdal D."/>
            <person name="Vuksanovic O."/>
            <person name="Mourched A.-S."/>
            <person name="Charusanti P."/>
            <person name="Shaw S."/>
            <person name="Blin K."/>
            <person name="Weber T."/>
        </authorList>
    </citation>
    <scope>NUCLEOTIDE SEQUENCE</scope>
    <source>
        <strain evidence="8">NBC_00248</strain>
    </source>
</reference>
<dbReference type="InterPro" id="IPR050103">
    <property type="entry name" value="Class-III_PLP-dep_AT"/>
</dbReference>
<keyword evidence="9" id="KW-1185">Reference proteome</keyword>
<name>A0ABZ1TNY6_STRVG</name>
<proteinExistence type="inferred from homology"/>
<evidence type="ECO:0000256" key="3">
    <source>
        <dbReference type="ARBA" id="ARBA00022679"/>
    </source>
</evidence>
<keyword evidence="4 5" id="KW-0663">Pyridoxal phosphate</keyword>
<evidence type="ECO:0000313" key="8">
    <source>
        <dbReference type="EMBL" id="WUQ17540.1"/>
    </source>
</evidence>
<evidence type="ECO:0000256" key="5">
    <source>
        <dbReference type="RuleBase" id="RU003560"/>
    </source>
</evidence>
<accession>A0ABZ1TNY6</accession>
<organism evidence="8 9">
    <name type="scientific">Streptomyces virginiae</name>
    <name type="common">Streptomyces cinnamonensis</name>
    <dbReference type="NCBI Taxonomy" id="1961"/>
    <lineage>
        <taxon>Bacteria</taxon>
        <taxon>Bacillati</taxon>
        <taxon>Actinomycetota</taxon>
        <taxon>Actinomycetes</taxon>
        <taxon>Kitasatosporales</taxon>
        <taxon>Streptomycetaceae</taxon>
        <taxon>Streptomyces</taxon>
    </lineage>
</organism>
<evidence type="ECO:0000313" key="7">
    <source>
        <dbReference type="EMBL" id="WUQ10067.1"/>
    </source>
</evidence>
<dbReference type="EMBL" id="CP108090">
    <property type="protein sequence ID" value="WUQ10067.1"/>
    <property type="molecule type" value="Genomic_DNA"/>
</dbReference>
<dbReference type="InterPro" id="IPR015421">
    <property type="entry name" value="PyrdxlP-dep_Trfase_major"/>
</dbReference>
<dbReference type="EMBL" id="CP108090">
    <property type="protein sequence ID" value="WUQ17540.1"/>
    <property type="molecule type" value="Genomic_DNA"/>
</dbReference>
<dbReference type="InterPro" id="IPR015424">
    <property type="entry name" value="PyrdxlP-dep_Trfase"/>
</dbReference>
<dbReference type="Proteomes" id="UP001432039">
    <property type="component" value="Chromosome"/>
</dbReference>
<dbReference type="InterPro" id="IPR015422">
    <property type="entry name" value="PyrdxlP-dep_Trfase_small"/>
</dbReference>
<feature type="chain" id="PRO_5045034483" evidence="6">
    <location>
        <begin position="21"/>
        <end position="482"/>
    </location>
</feature>
<feature type="signal peptide" evidence="6">
    <location>
        <begin position="1"/>
        <end position="20"/>
    </location>
</feature>
<evidence type="ECO:0000256" key="6">
    <source>
        <dbReference type="SAM" id="SignalP"/>
    </source>
</evidence>
<dbReference type="CDD" id="cd00610">
    <property type="entry name" value="OAT_like"/>
    <property type="match status" value="1"/>
</dbReference>
<gene>
    <name evidence="7" type="ORF">OG517_00535</name>
    <name evidence="8" type="ORF">OG517_42635</name>
</gene>
<dbReference type="PROSITE" id="PS00600">
    <property type="entry name" value="AA_TRANSFER_CLASS_3"/>
    <property type="match status" value="1"/>
</dbReference>
<evidence type="ECO:0000256" key="2">
    <source>
        <dbReference type="ARBA" id="ARBA00022576"/>
    </source>
</evidence>
<dbReference type="SUPFAM" id="SSF53383">
    <property type="entry name" value="PLP-dependent transferases"/>
    <property type="match status" value="1"/>
</dbReference>
<dbReference type="GO" id="GO:0008483">
    <property type="term" value="F:transaminase activity"/>
    <property type="evidence" value="ECO:0007669"/>
    <property type="project" value="UniProtKB-KW"/>
</dbReference>
<sequence length="482" mass="49033">MAAPTPVAAAGAAAAPAAGAAPAPAPAPVAAPVAGAGATPAPAVTPVPGVMPAPAVGGVREEVSGREVAAGYKAHLSRGRGKLGEMFGGHVEVSSAGCRVRTADGREFLNAGGYGVFLTGACHPRVVAAVERQIRTLPLSTRLLLEPSAARAAAALAGVSPAGLERVHFTGSGAEAVETALKLARSLGHRRVIATRGGYHGKTLGALSVTGKPLYQDPFRPLLPLVSHVPYGDLAALAAEIGGDGSDAVVILEPVQGEAGVVIPPDGHLRDVEELCRATGALFVLDEIQTGMGRLGAWWGADRERVSPDILLAGKSLSGGVIPVAAAIATPRAFAAFDRDPFIHTSTFSAAPVAMAAATAAIEVIRDEDLTGRAARLGGVLLGRLRETVAEHCAHLVREVRGVGLLMGVEFHDAGSAGEFLLALLDRGVIVNHSLNAHTVVRFTPPAVLSDAEVDELSEAVRGAAREIGRRSVPAAHTRGSN</sequence>
<comment type="similarity">
    <text evidence="5">Belongs to the class-III pyridoxal-phosphate-dependent aminotransferase family.</text>
</comment>
<evidence type="ECO:0000256" key="1">
    <source>
        <dbReference type="ARBA" id="ARBA00001933"/>
    </source>
</evidence>
<keyword evidence="2 8" id="KW-0032">Aminotransferase</keyword>
<dbReference type="Gene3D" id="3.90.1150.10">
    <property type="entry name" value="Aspartate Aminotransferase, domain 1"/>
    <property type="match status" value="1"/>
</dbReference>
<dbReference type="InterPro" id="IPR005814">
    <property type="entry name" value="Aminotrans_3"/>
</dbReference>
<evidence type="ECO:0000256" key="4">
    <source>
        <dbReference type="ARBA" id="ARBA00022898"/>
    </source>
</evidence>
<dbReference type="Pfam" id="PF00202">
    <property type="entry name" value="Aminotran_3"/>
    <property type="match status" value="1"/>
</dbReference>
<keyword evidence="3" id="KW-0808">Transferase</keyword>
<evidence type="ECO:0000313" key="9">
    <source>
        <dbReference type="Proteomes" id="UP001432039"/>
    </source>
</evidence>
<dbReference type="PANTHER" id="PTHR11986">
    <property type="entry name" value="AMINOTRANSFERASE CLASS III"/>
    <property type="match status" value="1"/>
</dbReference>
<dbReference type="InterPro" id="IPR049704">
    <property type="entry name" value="Aminotrans_3_PPA_site"/>
</dbReference>
<dbReference type="Gene3D" id="3.40.640.10">
    <property type="entry name" value="Type I PLP-dependent aspartate aminotransferase-like (Major domain)"/>
    <property type="match status" value="1"/>
</dbReference>
<comment type="cofactor">
    <cofactor evidence="1">
        <name>pyridoxal 5'-phosphate</name>
        <dbReference type="ChEBI" id="CHEBI:597326"/>
    </cofactor>
</comment>
<protein>
    <submittedName>
        <fullName evidence="8">Aminotransferase class III-fold pyridoxal phosphate-dependent enzyme</fullName>
    </submittedName>
</protein>